<evidence type="ECO:0000256" key="4">
    <source>
        <dbReference type="ARBA" id="ARBA00022741"/>
    </source>
</evidence>
<dbReference type="PANTHER" id="PTHR32309">
    <property type="entry name" value="TYROSINE-PROTEIN KINASE"/>
    <property type="match status" value="1"/>
</dbReference>
<dbReference type="InterPro" id="IPR027417">
    <property type="entry name" value="P-loop_NTPase"/>
</dbReference>
<dbReference type="EMBL" id="AODQ01000053">
    <property type="protein sequence ID" value="EMR02570.1"/>
    <property type="molecule type" value="Genomic_DNA"/>
</dbReference>
<feature type="domain" description="Polysaccharide chain length determinant N-terminal" evidence="10">
    <location>
        <begin position="25"/>
        <end position="102"/>
    </location>
</feature>
<gene>
    <name evidence="12" type="ORF">ADICEAN_02276</name>
</gene>
<evidence type="ECO:0000256" key="1">
    <source>
        <dbReference type="ARBA" id="ARBA00004651"/>
    </source>
</evidence>
<accession>M7NL99</accession>
<dbReference type="eggNOG" id="COG3206">
    <property type="taxonomic scope" value="Bacteria"/>
</dbReference>
<reference evidence="12 13" key="1">
    <citation type="journal article" date="2013" name="Genome Announc.">
        <title>Draft Genome Sequence of Cesiribacter andamanensis Strain AMV16T, Isolated from a Soil Sample from a Mud Volcano in the Andaman Islands, India.</title>
        <authorList>
            <person name="Shivaji S."/>
            <person name="Ara S."/>
            <person name="Begum Z."/>
            <person name="Srinivas T.N."/>
            <person name="Singh A."/>
            <person name="Kumar Pinnaka A."/>
        </authorList>
    </citation>
    <scope>NUCLEOTIDE SEQUENCE [LARGE SCALE GENOMIC DNA]</scope>
    <source>
        <strain evidence="12 13">AMV16</strain>
    </source>
</reference>
<dbReference type="PANTHER" id="PTHR32309:SF13">
    <property type="entry name" value="FERRIC ENTEROBACTIN TRANSPORT PROTEIN FEPE"/>
    <property type="match status" value="1"/>
</dbReference>
<feature type="domain" description="Tyrosine-protein kinase G-rich" evidence="11">
    <location>
        <begin position="427"/>
        <end position="505"/>
    </location>
</feature>
<keyword evidence="8" id="KW-0175">Coiled coil</keyword>
<dbReference type="GO" id="GO:0004713">
    <property type="term" value="F:protein tyrosine kinase activity"/>
    <property type="evidence" value="ECO:0007669"/>
    <property type="project" value="TreeGrafter"/>
</dbReference>
<name>M7NL99_9BACT</name>
<proteinExistence type="predicted"/>
<comment type="caution">
    <text evidence="12">The sequence shown here is derived from an EMBL/GenBank/DDBJ whole genome shotgun (WGS) entry which is preliminary data.</text>
</comment>
<feature type="transmembrane region" description="Helical" evidence="9">
    <location>
        <begin position="483"/>
        <end position="503"/>
    </location>
</feature>
<evidence type="ECO:0000256" key="8">
    <source>
        <dbReference type="SAM" id="Coils"/>
    </source>
</evidence>
<evidence type="ECO:0000259" key="10">
    <source>
        <dbReference type="Pfam" id="PF02706"/>
    </source>
</evidence>
<evidence type="ECO:0000256" key="9">
    <source>
        <dbReference type="SAM" id="Phobius"/>
    </source>
</evidence>
<evidence type="ECO:0000313" key="12">
    <source>
        <dbReference type="EMBL" id="EMR02570.1"/>
    </source>
</evidence>
<dbReference type="AlphaFoldDB" id="M7NL99"/>
<evidence type="ECO:0000256" key="3">
    <source>
        <dbReference type="ARBA" id="ARBA00022692"/>
    </source>
</evidence>
<dbReference type="Pfam" id="PF02706">
    <property type="entry name" value="Wzz"/>
    <property type="match status" value="1"/>
</dbReference>
<dbReference type="GO" id="GO:0005886">
    <property type="term" value="C:plasma membrane"/>
    <property type="evidence" value="ECO:0007669"/>
    <property type="project" value="UniProtKB-SubCell"/>
</dbReference>
<keyword evidence="7 9" id="KW-0472">Membrane</keyword>
<dbReference type="InterPro" id="IPR050445">
    <property type="entry name" value="Bact_polysacc_biosynth/exp"/>
</dbReference>
<keyword evidence="2" id="KW-1003">Cell membrane</keyword>
<dbReference type="STRING" id="1279009.ADICEAN_02276"/>
<comment type="subcellular location">
    <subcellularLocation>
        <location evidence="1">Cell membrane</location>
        <topology evidence="1">Multi-pass membrane protein</topology>
    </subcellularLocation>
</comment>
<dbReference type="RefSeq" id="WP_009195669.1">
    <property type="nucleotide sequence ID" value="NZ_AODQ01000053.1"/>
</dbReference>
<organism evidence="12 13">
    <name type="scientific">Cesiribacter andamanensis AMV16</name>
    <dbReference type="NCBI Taxonomy" id="1279009"/>
    <lineage>
        <taxon>Bacteria</taxon>
        <taxon>Pseudomonadati</taxon>
        <taxon>Bacteroidota</taxon>
        <taxon>Cytophagia</taxon>
        <taxon>Cytophagales</taxon>
        <taxon>Cesiribacteraceae</taxon>
        <taxon>Cesiribacter</taxon>
    </lineage>
</organism>
<dbReference type="eggNOG" id="COG0489">
    <property type="taxonomic scope" value="Bacteria"/>
</dbReference>
<evidence type="ECO:0000313" key="13">
    <source>
        <dbReference type="Proteomes" id="UP000011910"/>
    </source>
</evidence>
<keyword evidence="5" id="KW-0067">ATP-binding</keyword>
<keyword evidence="4" id="KW-0547">Nucleotide-binding</keyword>
<keyword evidence="12" id="KW-0418">Kinase</keyword>
<keyword evidence="3 9" id="KW-0812">Transmembrane</keyword>
<dbReference type="OrthoDB" id="9794577at2"/>
<protein>
    <submittedName>
        <fullName evidence="12">Putative tyrosine-protein kinase in cps region</fullName>
        <ecNumber evidence="12">2.7.10.-</ecNumber>
    </submittedName>
</protein>
<evidence type="ECO:0000256" key="6">
    <source>
        <dbReference type="ARBA" id="ARBA00022989"/>
    </source>
</evidence>
<evidence type="ECO:0000256" key="5">
    <source>
        <dbReference type="ARBA" id="ARBA00022840"/>
    </source>
</evidence>
<keyword evidence="12" id="KW-0808">Transferase</keyword>
<evidence type="ECO:0000256" key="2">
    <source>
        <dbReference type="ARBA" id="ARBA00022475"/>
    </source>
</evidence>
<feature type="transmembrane region" description="Helical" evidence="9">
    <location>
        <begin position="24"/>
        <end position="45"/>
    </location>
</feature>
<dbReference type="InterPro" id="IPR005702">
    <property type="entry name" value="Wzc-like_C"/>
</dbReference>
<evidence type="ECO:0000256" key="7">
    <source>
        <dbReference type="ARBA" id="ARBA00023136"/>
    </source>
</evidence>
<dbReference type="Proteomes" id="UP000011910">
    <property type="component" value="Unassembled WGS sequence"/>
</dbReference>
<keyword evidence="6 9" id="KW-1133">Transmembrane helix</keyword>
<feature type="coiled-coil region" evidence="8">
    <location>
        <begin position="260"/>
        <end position="287"/>
    </location>
</feature>
<dbReference type="CDD" id="cd05387">
    <property type="entry name" value="BY-kinase"/>
    <property type="match status" value="1"/>
</dbReference>
<dbReference type="InterPro" id="IPR003856">
    <property type="entry name" value="LPS_length_determ_N"/>
</dbReference>
<dbReference type="SUPFAM" id="SSF52540">
    <property type="entry name" value="P-loop containing nucleoside triphosphate hydrolases"/>
    <property type="match status" value="1"/>
</dbReference>
<dbReference type="Gene3D" id="3.40.50.300">
    <property type="entry name" value="P-loop containing nucleotide triphosphate hydrolases"/>
    <property type="match status" value="1"/>
</dbReference>
<keyword evidence="13" id="KW-1185">Reference proteome</keyword>
<sequence length="769" mass="85691">MEPTKNPESSENILESLWYKFFPFWPLLLLLCTLFLALGIGYSLYRKPTFTVAASLIINTNNEGNQGYSNQPFRALNAFATTQVVDNEVMVLQSRSLMKEVVLALHLYAPIGEKRTTASHAGFLNSPLLVEAQNPEEIKKTEGKAFSYEAGSKRVVVEGKPYALHQWIEFPYGTLRFVPNPYQQQPAQKPLYFALEHPSIVARQLTNNLGVSTTSKLSTTINLTYQTEQPDMGEAVLNELLRQYLRTSVANENALAANSLEFVEERLREVEWELDSIERRVQQFRTRTGAINLSEQGRIYLQNVAENDRRVAEIEAQLALLDQVARYLSEEGSRTGVVPSTLGIDDPVLANLLQQLNQLELQLARERTTTGENNPLVRSIENEIQQIRPNIQSIVTNQQARLRASRNRLTATSGRITATIRDIPEQERELLDISRQQAVKRDLYAFLLQRREEAALSNSSSLADGRVVDWADANVANQGSRRLLILLGCLVAAFGAGIGYVLVRENLSGALLFRSDIEKHTAHPVLAEITYRKPTRKAPDLKAPDPVLVREFGHLQAAMGLFHAADTGKTILVTAFLQQEGSSFVASQLALQLARTGKRVVLLDLNLQRPALSAAYGLQQAKGFTDFFQSEEVTIPQLVQASGEPGLDVLPAGSPTQRGVALLTHPRMEELLALLRSQYTYILMDTAALELASDALALAPFADHTLLVLRHGVTPKTLLKRLDTASELKTLRNVGLVLNGIKARGFPRRYFGYGFGYGYERVIKQPLRP</sequence>
<dbReference type="Pfam" id="PF13807">
    <property type="entry name" value="GNVR"/>
    <property type="match status" value="1"/>
</dbReference>
<evidence type="ECO:0000259" key="11">
    <source>
        <dbReference type="Pfam" id="PF13807"/>
    </source>
</evidence>
<dbReference type="EC" id="2.7.10.-" evidence="12"/>
<dbReference type="InterPro" id="IPR032807">
    <property type="entry name" value="GNVR"/>
</dbReference>